<feature type="compositionally biased region" description="Low complexity" evidence="1">
    <location>
        <begin position="54"/>
        <end position="69"/>
    </location>
</feature>
<evidence type="ECO:0000256" key="1">
    <source>
        <dbReference type="SAM" id="MobiDB-lite"/>
    </source>
</evidence>
<evidence type="ECO:0000313" key="2">
    <source>
        <dbReference type="EMBL" id="KAG1544627.1"/>
    </source>
</evidence>
<reference evidence="2 3" key="1">
    <citation type="journal article" date="2020" name="Microb. Genom.">
        <title>Genetic diversity of clinical and environmental Mucorales isolates obtained from an investigation of mucormycosis cases among solid organ transplant recipients.</title>
        <authorList>
            <person name="Nguyen M.H."/>
            <person name="Kaul D."/>
            <person name="Muto C."/>
            <person name="Cheng S.J."/>
            <person name="Richter R.A."/>
            <person name="Bruno V.M."/>
            <person name="Liu G."/>
            <person name="Beyhan S."/>
            <person name="Sundermann A.J."/>
            <person name="Mounaud S."/>
            <person name="Pasculle A.W."/>
            <person name="Nierman W.C."/>
            <person name="Driscoll E."/>
            <person name="Cumbie R."/>
            <person name="Clancy C.J."/>
            <person name="Dupont C.L."/>
        </authorList>
    </citation>
    <scope>NUCLEOTIDE SEQUENCE [LARGE SCALE GENOMIC DNA]</scope>
    <source>
        <strain evidence="2 3">GL24</strain>
    </source>
</reference>
<keyword evidence="3" id="KW-1185">Reference proteome</keyword>
<feature type="compositionally biased region" description="Basic residues" evidence="1">
    <location>
        <begin position="7"/>
        <end position="19"/>
    </location>
</feature>
<dbReference type="EMBL" id="JAANIU010005935">
    <property type="protein sequence ID" value="KAG1544627.1"/>
    <property type="molecule type" value="Genomic_DNA"/>
</dbReference>
<dbReference type="Proteomes" id="UP000740926">
    <property type="component" value="Unassembled WGS sequence"/>
</dbReference>
<proteinExistence type="predicted"/>
<feature type="region of interest" description="Disordered" evidence="1">
    <location>
        <begin position="1"/>
        <end position="73"/>
    </location>
</feature>
<protein>
    <submittedName>
        <fullName evidence="2">Uncharacterized protein</fullName>
    </submittedName>
</protein>
<name>A0A9P7CBC2_9FUNG</name>
<dbReference type="AlphaFoldDB" id="A0A9P7CBC2"/>
<organism evidence="2 3">
    <name type="scientific">Rhizopus delemar</name>
    <dbReference type="NCBI Taxonomy" id="936053"/>
    <lineage>
        <taxon>Eukaryota</taxon>
        <taxon>Fungi</taxon>
        <taxon>Fungi incertae sedis</taxon>
        <taxon>Mucoromycota</taxon>
        <taxon>Mucoromycotina</taxon>
        <taxon>Mucoromycetes</taxon>
        <taxon>Mucorales</taxon>
        <taxon>Mucorineae</taxon>
        <taxon>Rhizopodaceae</taxon>
        <taxon>Rhizopus</taxon>
    </lineage>
</organism>
<gene>
    <name evidence="2" type="ORF">G6F50_013844</name>
</gene>
<accession>A0A9P7CBC2</accession>
<sequence length="124" mass="13523">MHVAGHGLRHAGAGRHQFHQQRGAEQAGRAPAPTRPQQAVQALGHRQLPAQDVQAIQQRRGAQRSQQQAQHDRRACLCGGVLPHQRDHAATQHQGQDHPCKVVPARPCIAHVARAAVAIHRKVP</sequence>
<evidence type="ECO:0000313" key="3">
    <source>
        <dbReference type="Proteomes" id="UP000740926"/>
    </source>
</evidence>
<comment type="caution">
    <text evidence="2">The sequence shown here is derived from an EMBL/GenBank/DDBJ whole genome shotgun (WGS) entry which is preliminary data.</text>
</comment>